<dbReference type="EMBL" id="JBGUBD010000019">
    <property type="protein sequence ID" value="MFA9480351.1"/>
    <property type="molecule type" value="Genomic_DNA"/>
</dbReference>
<proteinExistence type="inferred from homology"/>
<dbReference type="Pfam" id="PF01408">
    <property type="entry name" value="GFO_IDH_MocA"/>
    <property type="match status" value="1"/>
</dbReference>
<dbReference type="Proteomes" id="UP001575105">
    <property type="component" value="Unassembled WGS sequence"/>
</dbReference>
<comment type="similarity">
    <text evidence="1">Belongs to the Gfo/Idh/MocA family.</text>
</comment>
<evidence type="ECO:0000256" key="1">
    <source>
        <dbReference type="ARBA" id="ARBA00010928"/>
    </source>
</evidence>
<evidence type="ECO:0000313" key="5">
    <source>
        <dbReference type="EMBL" id="MFA9480351.1"/>
    </source>
</evidence>
<dbReference type="InterPro" id="IPR036291">
    <property type="entry name" value="NAD(P)-bd_dom_sf"/>
</dbReference>
<feature type="domain" description="Gfo/Idh/MocA-like oxidoreductase N-terminal" evidence="3">
    <location>
        <begin position="5"/>
        <end position="121"/>
    </location>
</feature>
<dbReference type="RefSeq" id="WP_425347272.1">
    <property type="nucleotide sequence ID" value="NZ_JBGUBD010000019.1"/>
</dbReference>
<name>A0ABV4U9W6_9BACT</name>
<organism evidence="5 6">
    <name type="scientific">Natronomicrosphaera hydrolytica</name>
    <dbReference type="NCBI Taxonomy" id="3242702"/>
    <lineage>
        <taxon>Bacteria</taxon>
        <taxon>Pseudomonadati</taxon>
        <taxon>Planctomycetota</taxon>
        <taxon>Phycisphaerae</taxon>
        <taxon>Phycisphaerales</taxon>
        <taxon>Phycisphaeraceae</taxon>
        <taxon>Natronomicrosphaera</taxon>
    </lineage>
</organism>
<reference evidence="5 6" key="1">
    <citation type="submission" date="2024-08" db="EMBL/GenBank/DDBJ databases">
        <title>Whole-genome sequencing of halo(alkali)philic microorganisms from hypersaline lakes.</title>
        <authorList>
            <person name="Sorokin D.Y."/>
            <person name="Merkel A.Y."/>
            <person name="Messina E."/>
            <person name="Yakimov M."/>
        </authorList>
    </citation>
    <scope>NUCLEOTIDE SEQUENCE [LARGE SCALE GENOMIC DNA]</scope>
    <source>
        <strain evidence="5 6">AB-hyl4</strain>
    </source>
</reference>
<dbReference type="SUPFAM" id="SSF55347">
    <property type="entry name" value="Glyceraldehyde-3-phosphate dehydrogenase-like, C-terminal domain"/>
    <property type="match status" value="1"/>
</dbReference>
<dbReference type="InterPro" id="IPR055170">
    <property type="entry name" value="GFO_IDH_MocA-like_dom"/>
</dbReference>
<comment type="caution">
    <text evidence="5">The sequence shown here is derived from an EMBL/GenBank/DDBJ whole genome shotgun (WGS) entry which is preliminary data.</text>
</comment>
<dbReference type="Gene3D" id="3.40.50.720">
    <property type="entry name" value="NAD(P)-binding Rossmann-like Domain"/>
    <property type="match status" value="1"/>
</dbReference>
<dbReference type="InterPro" id="IPR050984">
    <property type="entry name" value="Gfo/Idh/MocA_domain"/>
</dbReference>
<dbReference type="PANTHER" id="PTHR22604:SF105">
    <property type="entry name" value="TRANS-1,2-DIHYDROBENZENE-1,2-DIOL DEHYDROGENASE"/>
    <property type="match status" value="1"/>
</dbReference>
<keyword evidence="2" id="KW-0560">Oxidoreductase</keyword>
<gene>
    <name evidence="5" type="ORF">ACERK3_18935</name>
</gene>
<evidence type="ECO:0000313" key="6">
    <source>
        <dbReference type="Proteomes" id="UP001575105"/>
    </source>
</evidence>
<evidence type="ECO:0000259" key="3">
    <source>
        <dbReference type="Pfam" id="PF01408"/>
    </source>
</evidence>
<keyword evidence="6" id="KW-1185">Reference proteome</keyword>
<dbReference type="Gene3D" id="3.30.360.10">
    <property type="entry name" value="Dihydrodipicolinate Reductase, domain 2"/>
    <property type="match status" value="1"/>
</dbReference>
<evidence type="ECO:0000259" key="4">
    <source>
        <dbReference type="Pfam" id="PF22725"/>
    </source>
</evidence>
<dbReference type="InterPro" id="IPR000683">
    <property type="entry name" value="Gfo/Idh/MocA-like_OxRdtase_N"/>
</dbReference>
<dbReference type="SUPFAM" id="SSF51735">
    <property type="entry name" value="NAD(P)-binding Rossmann-fold domains"/>
    <property type="match status" value="1"/>
</dbReference>
<sequence>MADRLNWGILGTGNIARQFAEGVSGARRSRVCAVGSRTREAAAEFAKAYAVERSYGSYAELLADDAVEAVYVSLPNSMHAEWTIRALEAGKHVLCEKPMATSVAEAEQMFDASAKADRILVEAFMYRSHPLTQAVVREVRSGAIGKLQLIRTSFCYRTRKIEGNIRFDAELAGGALMDIGCYCIDLACLLADAEPTSVNASGHVHETGVDERAVGTLAFENDVLADFACGMTVQADNTALICGDEGYIAVPVPWKPAVRGAEYVIKGMTPPRQDGGALKAPEPTVRQVDAELPLFGLEADAFARTVLDGEPAEVTREQTLRTMRVLDEARRQVMGQSAVRV</sequence>
<dbReference type="PANTHER" id="PTHR22604">
    <property type="entry name" value="OXIDOREDUCTASES"/>
    <property type="match status" value="1"/>
</dbReference>
<feature type="domain" description="GFO/IDH/MocA-like oxidoreductase" evidence="4">
    <location>
        <begin position="133"/>
        <end position="248"/>
    </location>
</feature>
<protein>
    <submittedName>
        <fullName evidence="5">Gfo/Idh/MocA family protein</fullName>
    </submittedName>
</protein>
<accession>A0ABV4U9W6</accession>
<dbReference type="Pfam" id="PF22725">
    <property type="entry name" value="GFO_IDH_MocA_C3"/>
    <property type="match status" value="1"/>
</dbReference>
<evidence type="ECO:0000256" key="2">
    <source>
        <dbReference type="ARBA" id="ARBA00023002"/>
    </source>
</evidence>